<evidence type="ECO:0000256" key="2">
    <source>
        <dbReference type="ARBA" id="ARBA00022694"/>
    </source>
</evidence>
<evidence type="ECO:0000313" key="5">
    <source>
        <dbReference type="EMBL" id="CUR57875.1"/>
    </source>
</evidence>
<dbReference type="EC" id="5.4.99.12" evidence="5"/>
<feature type="domain" description="Pseudouridine synthase I TruA alpha/beta" evidence="4">
    <location>
        <begin position="155"/>
        <end position="257"/>
    </location>
</feature>
<dbReference type="InterPro" id="IPR020097">
    <property type="entry name" value="PsdUridine_synth_TruA_a/b_dom"/>
</dbReference>
<dbReference type="CDD" id="cd02570">
    <property type="entry name" value="PseudoU_synth_EcTruA"/>
    <property type="match status" value="1"/>
</dbReference>
<organism evidence="5">
    <name type="scientific">metagenome</name>
    <dbReference type="NCBI Taxonomy" id="256318"/>
    <lineage>
        <taxon>unclassified sequences</taxon>
        <taxon>metagenomes</taxon>
    </lineage>
</organism>
<dbReference type="InterPro" id="IPR001406">
    <property type="entry name" value="PsdUridine_synth_TruA"/>
</dbReference>
<dbReference type="Gene3D" id="3.30.70.580">
    <property type="entry name" value="Pseudouridine synthase I, catalytic domain, N-terminal subdomain"/>
    <property type="match status" value="1"/>
</dbReference>
<dbReference type="SUPFAM" id="SSF55120">
    <property type="entry name" value="Pseudouridine synthase"/>
    <property type="match status" value="1"/>
</dbReference>
<dbReference type="PANTHER" id="PTHR11142">
    <property type="entry name" value="PSEUDOURIDYLATE SYNTHASE"/>
    <property type="match status" value="1"/>
</dbReference>
<dbReference type="Pfam" id="PF01416">
    <property type="entry name" value="PseudoU_synth_1"/>
    <property type="match status" value="1"/>
</dbReference>
<proteinExistence type="inferred from homology"/>
<dbReference type="InterPro" id="IPR020103">
    <property type="entry name" value="PsdUridine_synth_cat_dom_sf"/>
</dbReference>
<dbReference type="EMBL" id="CZKA01000041">
    <property type="protein sequence ID" value="CUR57875.1"/>
    <property type="molecule type" value="Genomic_DNA"/>
</dbReference>
<dbReference type="HAMAP" id="MF_00171">
    <property type="entry name" value="TruA"/>
    <property type="match status" value="1"/>
</dbReference>
<protein>
    <submittedName>
        <fullName evidence="5">tRNA pseudouridine synthase A</fullName>
        <ecNumber evidence="5">5.4.99.12</ecNumber>
    </submittedName>
</protein>
<dbReference type="AlphaFoldDB" id="A0A2P2C796"/>
<dbReference type="FunFam" id="3.30.70.660:FF:000003">
    <property type="entry name" value="tRNA pseudouridine synthase A"/>
    <property type="match status" value="1"/>
</dbReference>
<gene>
    <name evidence="5" type="primary">truA</name>
    <name evidence="5" type="ORF">NOCA2460023</name>
</gene>
<comment type="similarity">
    <text evidence="1">Belongs to the tRNA pseudouridine synthase TruA family.</text>
</comment>
<dbReference type="GO" id="GO:0160147">
    <property type="term" value="F:tRNA pseudouridine(38-40) synthase activity"/>
    <property type="evidence" value="ECO:0007669"/>
    <property type="project" value="UniProtKB-EC"/>
</dbReference>
<dbReference type="GO" id="GO:0031119">
    <property type="term" value="P:tRNA pseudouridine synthesis"/>
    <property type="evidence" value="ECO:0007669"/>
    <property type="project" value="TreeGrafter"/>
</dbReference>
<keyword evidence="2" id="KW-0819">tRNA processing</keyword>
<dbReference type="FunFam" id="3.30.70.580:FF:000001">
    <property type="entry name" value="tRNA pseudouridine synthase A"/>
    <property type="match status" value="1"/>
</dbReference>
<dbReference type="GO" id="GO:0003723">
    <property type="term" value="F:RNA binding"/>
    <property type="evidence" value="ECO:0007669"/>
    <property type="project" value="InterPro"/>
</dbReference>
<keyword evidence="3 5" id="KW-0413">Isomerase</keyword>
<name>A0A2P2C796_9ZZZZ</name>
<accession>A0A2P2C796</accession>
<dbReference type="PANTHER" id="PTHR11142:SF0">
    <property type="entry name" value="TRNA PSEUDOURIDINE SYNTHASE-LIKE 1"/>
    <property type="match status" value="1"/>
</dbReference>
<dbReference type="NCBIfam" id="TIGR00071">
    <property type="entry name" value="hisT_truA"/>
    <property type="match status" value="1"/>
</dbReference>
<evidence type="ECO:0000256" key="3">
    <source>
        <dbReference type="ARBA" id="ARBA00023235"/>
    </source>
</evidence>
<evidence type="ECO:0000256" key="1">
    <source>
        <dbReference type="ARBA" id="ARBA00009375"/>
    </source>
</evidence>
<dbReference type="Gene3D" id="3.30.70.660">
    <property type="entry name" value="Pseudouridine synthase I, catalytic domain, C-terminal subdomain"/>
    <property type="match status" value="1"/>
</dbReference>
<evidence type="ECO:0000259" key="4">
    <source>
        <dbReference type="Pfam" id="PF01416"/>
    </source>
</evidence>
<dbReference type="InterPro" id="IPR020094">
    <property type="entry name" value="TruA/RsuA/RluB/E/F_N"/>
</dbReference>
<dbReference type="InterPro" id="IPR020095">
    <property type="entry name" value="PsdUridine_synth_TruA_C"/>
</dbReference>
<dbReference type="PIRSF" id="PIRSF001430">
    <property type="entry name" value="tRNA_psdUrid_synth"/>
    <property type="match status" value="1"/>
</dbReference>
<sequence>MRIRIDLAYDGTDFSGWATQPGLRTVQETVESALATSLRTPTVRVTCAGRTDAGVHARAQVGHADLEDGVVDGYVGRAKEPPLEALTRRLNGILPLDVRVHRVVLAPEGFDARFSALWRRYAYRVADSAATVDPLARHQVLAWQRPLDPDRMNAAAALLLGEHDFAAFCRRREGATTIRTLLDLEWSRDDRGLLVADVRADAFCHNMVRSIVGCLLAVGDGRREPDFATEVLTGRVRDGRVTVAQPRGLTLEQVAYPPDAELAQRAIDVRTVRSLD</sequence>
<reference evidence="5" key="1">
    <citation type="submission" date="2015-08" db="EMBL/GenBank/DDBJ databases">
        <authorList>
            <person name="Babu N.S."/>
            <person name="Beckwith C.J."/>
            <person name="Beseler K.G."/>
            <person name="Brison A."/>
            <person name="Carone J.V."/>
            <person name="Caskin T.P."/>
            <person name="Diamond M."/>
            <person name="Durham M.E."/>
            <person name="Foxe J.M."/>
            <person name="Go M."/>
            <person name="Henderson B.A."/>
            <person name="Jones I.B."/>
            <person name="McGettigan J.A."/>
            <person name="Micheletti S.J."/>
            <person name="Nasrallah M.E."/>
            <person name="Ortiz D."/>
            <person name="Piller C.R."/>
            <person name="Privatt S.R."/>
            <person name="Schneider S.L."/>
            <person name="Sharp S."/>
            <person name="Smith T.C."/>
            <person name="Stanton J.D."/>
            <person name="Ullery H.E."/>
            <person name="Wilson R.J."/>
            <person name="Serrano M.G."/>
            <person name="Buck G."/>
            <person name="Lee V."/>
            <person name="Wang Y."/>
            <person name="Carvalho R."/>
            <person name="Voegtly L."/>
            <person name="Shi R."/>
            <person name="Duckworth R."/>
            <person name="Johnson A."/>
            <person name="Loviza R."/>
            <person name="Walstead R."/>
            <person name="Shah Z."/>
            <person name="Kiflezghi M."/>
            <person name="Wade K."/>
            <person name="Ball S.L."/>
            <person name="Bradley K.W."/>
            <person name="Asai D.J."/>
            <person name="Bowman C.A."/>
            <person name="Russell D.A."/>
            <person name="Pope W.H."/>
            <person name="Jacobs-Sera D."/>
            <person name="Hendrix R.W."/>
            <person name="Hatfull G.F."/>
        </authorList>
    </citation>
    <scope>NUCLEOTIDE SEQUENCE</scope>
</reference>